<evidence type="ECO:0000256" key="2">
    <source>
        <dbReference type="ARBA" id="ARBA00022723"/>
    </source>
</evidence>
<keyword evidence="5" id="KW-1185">Reference proteome</keyword>
<proteinExistence type="inferred from homology"/>
<keyword evidence="3" id="KW-0862">Zinc</keyword>
<accession>A0A8X8CZZ2</accession>
<dbReference type="Proteomes" id="UP000886885">
    <property type="component" value="Chromosome 6A"/>
</dbReference>
<organism evidence="4 5">
    <name type="scientific">Populus tomentosa</name>
    <name type="common">Chinese white poplar</name>
    <dbReference type="NCBI Taxonomy" id="118781"/>
    <lineage>
        <taxon>Eukaryota</taxon>
        <taxon>Viridiplantae</taxon>
        <taxon>Streptophyta</taxon>
        <taxon>Embryophyta</taxon>
        <taxon>Tracheophyta</taxon>
        <taxon>Spermatophyta</taxon>
        <taxon>Magnoliopsida</taxon>
        <taxon>eudicotyledons</taxon>
        <taxon>Gunneridae</taxon>
        <taxon>Pentapetalae</taxon>
        <taxon>rosids</taxon>
        <taxon>fabids</taxon>
        <taxon>Malpighiales</taxon>
        <taxon>Salicaceae</taxon>
        <taxon>Saliceae</taxon>
        <taxon>Populus</taxon>
    </lineage>
</organism>
<evidence type="ECO:0000256" key="1">
    <source>
        <dbReference type="ARBA" id="ARBA00007818"/>
    </source>
</evidence>
<gene>
    <name evidence="4" type="ORF">POTOM_024057</name>
</gene>
<dbReference type="GO" id="GO:0008270">
    <property type="term" value="F:zinc ion binding"/>
    <property type="evidence" value="ECO:0007669"/>
    <property type="project" value="TreeGrafter"/>
</dbReference>
<dbReference type="Pfam" id="PF05907">
    <property type="entry name" value="CXXC_Zn-b_euk"/>
    <property type="match status" value="1"/>
</dbReference>
<name>A0A8X8CZZ2_POPTO</name>
<keyword evidence="2" id="KW-0479">Metal-binding</keyword>
<dbReference type="PANTHER" id="PTHR12857:SF0">
    <property type="entry name" value="CXXC MOTIF CONTAINING ZINC BINDING PROTEIN"/>
    <property type="match status" value="1"/>
</dbReference>
<comment type="caution">
    <text evidence="4">The sequence shown here is derived from an EMBL/GenBank/DDBJ whole genome shotgun (WGS) entry which is preliminary data.</text>
</comment>
<protein>
    <submittedName>
        <fullName evidence="4">Uncharacterized protein</fullName>
    </submittedName>
</protein>
<dbReference type="InterPro" id="IPR008584">
    <property type="entry name" value="CXXC_Zn-binding_euk"/>
</dbReference>
<evidence type="ECO:0000313" key="5">
    <source>
        <dbReference type="Proteomes" id="UP000886885"/>
    </source>
</evidence>
<sequence length="211" mass="23446">MVNHMLMITADFENIASLQPQGGCDDPDFSYFFKQKKTLIIGVTIGLLTEEPLLYLCQQEFGYLFGMVEQEAEELVELLTSSGIRCGEVSQKETCVTLNDTVPLQGKGIAHLIQKCKFCGRDGTVTMIPGKGKPLTQELSEGGKYAPLMLFDFRGYEPEGFVFSGAWTAESIAGTKYEDIDLSGEDFNEYDEKGECPVMISNLRSKFEVVK</sequence>
<reference evidence="4" key="1">
    <citation type="journal article" date="2020" name="bioRxiv">
        <title>Hybrid origin of Populus tomentosa Carr. identified through genome sequencing and phylogenomic analysis.</title>
        <authorList>
            <person name="An X."/>
            <person name="Gao K."/>
            <person name="Chen Z."/>
            <person name="Li J."/>
            <person name="Yang X."/>
            <person name="Yang X."/>
            <person name="Zhou J."/>
            <person name="Guo T."/>
            <person name="Zhao T."/>
            <person name="Huang S."/>
            <person name="Miao D."/>
            <person name="Khan W.U."/>
            <person name="Rao P."/>
            <person name="Ye M."/>
            <person name="Lei B."/>
            <person name="Liao W."/>
            <person name="Wang J."/>
            <person name="Ji L."/>
            <person name="Li Y."/>
            <person name="Guo B."/>
            <person name="Mustafa N.S."/>
            <person name="Li S."/>
            <person name="Yun Q."/>
            <person name="Keller S.R."/>
            <person name="Mao J."/>
            <person name="Zhang R."/>
            <person name="Strauss S.H."/>
        </authorList>
    </citation>
    <scope>NUCLEOTIDE SEQUENCE</scope>
    <source>
        <strain evidence="4">GM15</strain>
        <tissue evidence="4">Leaf</tissue>
    </source>
</reference>
<comment type="similarity">
    <text evidence="1">Belongs to the UPF0587 family.</text>
</comment>
<dbReference type="EMBL" id="JAAWWB010000011">
    <property type="protein sequence ID" value="KAG6772640.1"/>
    <property type="molecule type" value="Genomic_DNA"/>
</dbReference>
<dbReference type="OrthoDB" id="10248838at2759"/>
<dbReference type="AlphaFoldDB" id="A0A8X8CZZ2"/>
<evidence type="ECO:0000313" key="4">
    <source>
        <dbReference type="EMBL" id="KAG6772640.1"/>
    </source>
</evidence>
<dbReference type="PANTHER" id="PTHR12857">
    <property type="entry name" value="CXXC MOTIF CONTAINING ZINC BINDING PROTEIN"/>
    <property type="match status" value="1"/>
</dbReference>
<evidence type="ECO:0000256" key="3">
    <source>
        <dbReference type="ARBA" id="ARBA00022833"/>
    </source>
</evidence>